<evidence type="ECO:0000313" key="1">
    <source>
        <dbReference type="EMBL" id="OGB73721.1"/>
    </source>
</evidence>
<evidence type="ECO:0000313" key="2">
    <source>
        <dbReference type="Proteomes" id="UP000178085"/>
    </source>
</evidence>
<accession>A0A1F4NQN5</accession>
<protein>
    <submittedName>
        <fullName evidence="1">Uncharacterized protein</fullName>
    </submittedName>
</protein>
<gene>
    <name evidence="1" type="ORF">A3K51_02705</name>
</gene>
<dbReference type="Proteomes" id="UP000178085">
    <property type="component" value="Unassembled WGS sequence"/>
</dbReference>
<reference evidence="1 2" key="1">
    <citation type="journal article" date="2016" name="Nat. Commun.">
        <title>Thousands of microbial genomes shed light on interconnected biogeochemical processes in an aquifer system.</title>
        <authorList>
            <person name="Anantharaman K."/>
            <person name="Brown C.T."/>
            <person name="Hug L.A."/>
            <person name="Sharon I."/>
            <person name="Castelle C.J."/>
            <person name="Probst A.J."/>
            <person name="Thomas B.C."/>
            <person name="Singh A."/>
            <person name="Wilkins M.J."/>
            <person name="Karaoz U."/>
            <person name="Brodie E.L."/>
            <person name="Williams K.H."/>
            <person name="Hubbard S.S."/>
            <person name="Banfield J.F."/>
        </authorList>
    </citation>
    <scope>NUCLEOTIDE SEQUENCE [LARGE SCALE GENOMIC DNA]</scope>
</reference>
<name>A0A1F4NQN5_UNCK3</name>
<comment type="caution">
    <text evidence="1">The sequence shown here is derived from an EMBL/GenBank/DDBJ whole genome shotgun (WGS) entry which is preliminary data.</text>
</comment>
<dbReference type="AlphaFoldDB" id="A0A1F4NQN5"/>
<sequence>MFFSKEVMVMENPVATQCRSIPSQEEVRNEIRLMANELGVEDKDVGQLLNFYAGDRGKLFGNITVQRGEELLAHGVLGLIWLLTHFPLQNQRTVVLRNNIAQAFVAHPATSEDDLKLGVGDYRRALLALEGGCCPRVCRWLLRYGGGFGANEQQIANESATRLIQHVQYADDLLLIIGHSYVSQELQIQAMTMLSQRAGQFHIVSDQYLVNMMRKVIGRPALYADACRVLLELPVHLEEKREAIYQSIKSWEKTRYLGDDGEPISGVTSDTHYVSPEVANSAYQVLFSLGLTARGVQWLYQAGHGTRLLPILWARRNECESVLARLEILSWACRCHWDY</sequence>
<dbReference type="EMBL" id="METD01000001">
    <property type="protein sequence ID" value="OGB73721.1"/>
    <property type="molecule type" value="Genomic_DNA"/>
</dbReference>
<organism evidence="1 2">
    <name type="scientific">candidate division Kazan bacterium RIFCSPLOWO2_01_FULL_45_19</name>
    <dbReference type="NCBI Taxonomy" id="1798538"/>
    <lineage>
        <taxon>Bacteria</taxon>
        <taxon>Bacteria division Kazan-3B-28</taxon>
    </lineage>
</organism>
<proteinExistence type="predicted"/>